<dbReference type="InterPro" id="IPR009057">
    <property type="entry name" value="Homeodomain-like_sf"/>
</dbReference>
<evidence type="ECO:0000313" key="5">
    <source>
        <dbReference type="EMBL" id="CAB4767291.1"/>
    </source>
</evidence>
<protein>
    <submittedName>
        <fullName evidence="5">Unannotated protein</fullName>
    </submittedName>
</protein>
<dbReference type="Gene3D" id="1.10.357.10">
    <property type="entry name" value="Tetracycline Repressor, domain 2"/>
    <property type="match status" value="1"/>
</dbReference>
<evidence type="ECO:0000256" key="1">
    <source>
        <dbReference type="ARBA" id="ARBA00023015"/>
    </source>
</evidence>
<dbReference type="InterPro" id="IPR023772">
    <property type="entry name" value="DNA-bd_HTH_TetR-type_CS"/>
</dbReference>
<gene>
    <name evidence="5" type="ORF">UFOPK2761_03165</name>
</gene>
<dbReference type="PROSITE" id="PS01081">
    <property type="entry name" value="HTH_TETR_1"/>
    <property type="match status" value="1"/>
</dbReference>
<dbReference type="InterPro" id="IPR050109">
    <property type="entry name" value="HTH-type_TetR-like_transc_reg"/>
</dbReference>
<dbReference type="PANTHER" id="PTHR30055:SF234">
    <property type="entry name" value="HTH-TYPE TRANSCRIPTIONAL REGULATOR BETI"/>
    <property type="match status" value="1"/>
</dbReference>
<organism evidence="5">
    <name type="scientific">freshwater metagenome</name>
    <dbReference type="NCBI Taxonomy" id="449393"/>
    <lineage>
        <taxon>unclassified sequences</taxon>
        <taxon>metagenomes</taxon>
        <taxon>ecological metagenomes</taxon>
    </lineage>
</organism>
<accession>A0A6J6V577</accession>
<dbReference type="InterPro" id="IPR001647">
    <property type="entry name" value="HTH_TetR"/>
</dbReference>
<dbReference type="PROSITE" id="PS50977">
    <property type="entry name" value="HTH_TETR_2"/>
    <property type="match status" value="1"/>
</dbReference>
<evidence type="ECO:0000256" key="3">
    <source>
        <dbReference type="ARBA" id="ARBA00023163"/>
    </source>
</evidence>
<dbReference type="GO" id="GO:0000976">
    <property type="term" value="F:transcription cis-regulatory region binding"/>
    <property type="evidence" value="ECO:0007669"/>
    <property type="project" value="TreeGrafter"/>
</dbReference>
<dbReference type="PRINTS" id="PR00455">
    <property type="entry name" value="HTHTETR"/>
</dbReference>
<dbReference type="SUPFAM" id="SSF46689">
    <property type="entry name" value="Homeodomain-like"/>
    <property type="match status" value="1"/>
</dbReference>
<reference evidence="5" key="1">
    <citation type="submission" date="2020-05" db="EMBL/GenBank/DDBJ databases">
        <authorList>
            <person name="Chiriac C."/>
            <person name="Salcher M."/>
            <person name="Ghai R."/>
            <person name="Kavagutti S V."/>
        </authorList>
    </citation>
    <scope>NUCLEOTIDE SEQUENCE</scope>
</reference>
<keyword evidence="2" id="KW-0238">DNA-binding</keyword>
<feature type="domain" description="HTH tetR-type" evidence="4">
    <location>
        <begin position="27"/>
        <end position="87"/>
    </location>
</feature>
<proteinExistence type="predicted"/>
<dbReference type="Pfam" id="PF21351">
    <property type="entry name" value="TetR_C_41"/>
    <property type="match status" value="1"/>
</dbReference>
<dbReference type="GO" id="GO:0003700">
    <property type="term" value="F:DNA-binding transcription factor activity"/>
    <property type="evidence" value="ECO:0007669"/>
    <property type="project" value="TreeGrafter"/>
</dbReference>
<dbReference type="Pfam" id="PF00440">
    <property type="entry name" value="TetR_N"/>
    <property type="match status" value="1"/>
</dbReference>
<dbReference type="InterPro" id="IPR049484">
    <property type="entry name" value="Rv0078-like_C"/>
</dbReference>
<evidence type="ECO:0000259" key="4">
    <source>
        <dbReference type="PROSITE" id="PS50977"/>
    </source>
</evidence>
<name>A0A6J6V577_9ZZZZ</name>
<dbReference type="PANTHER" id="PTHR30055">
    <property type="entry name" value="HTH-TYPE TRANSCRIPTIONAL REGULATOR RUTR"/>
    <property type="match status" value="1"/>
</dbReference>
<sequence length="239" mass="25610">MSRSSVSKLVPKVPGVPGGSLRAQYSASTKRGLVDVAEELFTEHGYAATSLDAIVSGAEVTKGALYHHFSGKQALFEAVFERVSSDASRAIQKALKGKRDPWEKARAGLEAFLLVVQEPRYRRIVVQEGPSVLGYERFREQEERSTFATVVDIVRSVLSAGTWELDEPMIQTFSRIFFGAMSSAGEDVAVADDPILAATRVEAAIGFIIAGFQSLADAGVPLPDPGARPVEVPAALEGS</sequence>
<keyword evidence="3" id="KW-0804">Transcription</keyword>
<dbReference type="EMBL" id="CAEZYQ010000038">
    <property type="protein sequence ID" value="CAB4767291.1"/>
    <property type="molecule type" value="Genomic_DNA"/>
</dbReference>
<dbReference type="AlphaFoldDB" id="A0A6J6V577"/>
<evidence type="ECO:0000256" key="2">
    <source>
        <dbReference type="ARBA" id="ARBA00023125"/>
    </source>
</evidence>
<keyword evidence="1" id="KW-0805">Transcription regulation</keyword>